<dbReference type="GO" id="GO:0005524">
    <property type="term" value="F:ATP binding"/>
    <property type="evidence" value="ECO:0007669"/>
    <property type="project" value="UniProtKB-KW"/>
</dbReference>
<keyword evidence="8" id="KW-1185">Reference proteome</keyword>
<dbReference type="GO" id="GO:0035999">
    <property type="term" value="P:tetrahydrofolate interconversion"/>
    <property type="evidence" value="ECO:0007669"/>
    <property type="project" value="TreeGrafter"/>
</dbReference>
<dbReference type="AlphaFoldDB" id="A0A2T6BRY9"/>
<comment type="cofactor">
    <cofactor evidence="5">
        <name>Mg(2+)</name>
        <dbReference type="ChEBI" id="CHEBI:18420"/>
    </cofactor>
</comment>
<keyword evidence="3 4" id="KW-0067">ATP-binding</keyword>
<dbReference type="SUPFAM" id="SSF100950">
    <property type="entry name" value="NagB/RpiA/CoA transferase-like"/>
    <property type="match status" value="1"/>
</dbReference>
<evidence type="ECO:0000256" key="5">
    <source>
        <dbReference type="RuleBase" id="RU361279"/>
    </source>
</evidence>
<evidence type="ECO:0000313" key="7">
    <source>
        <dbReference type="EMBL" id="PTX58838.1"/>
    </source>
</evidence>
<gene>
    <name evidence="7" type="ORF">C8P63_1148</name>
</gene>
<dbReference type="GO" id="GO:0030272">
    <property type="term" value="F:5-formyltetrahydrofolate cyclo-ligase activity"/>
    <property type="evidence" value="ECO:0007669"/>
    <property type="project" value="UniProtKB-EC"/>
</dbReference>
<dbReference type="InterPro" id="IPR037171">
    <property type="entry name" value="NagB/RpiA_transferase-like"/>
</dbReference>
<dbReference type="PANTHER" id="PTHR23407:SF1">
    <property type="entry name" value="5-FORMYLTETRAHYDROFOLATE CYCLO-LIGASE"/>
    <property type="match status" value="1"/>
</dbReference>
<feature type="region of interest" description="Disordered" evidence="6">
    <location>
        <begin position="174"/>
        <end position="197"/>
    </location>
</feature>
<evidence type="ECO:0000256" key="4">
    <source>
        <dbReference type="PIRSR" id="PIRSR006806-1"/>
    </source>
</evidence>
<evidence type="ECO:0000256" key="6">
    <source>
        <dbReference type="SAM" id="MobiDB-lite"/>
    </source>
</evidence>
<dbReference type="EC" id="6.3.3.2" evidence="5"/>
<dbReference type="NCBIfam" id="TIGR02727">
    <property type="entry name" value="MTHFS_bact"/>
    <property type="match status" value="1"/>
</dbReference>
<dbReference type="PANTHER" id="PTHR23407">
    <property type="entry name" value="ATPASE INHIBITOR/5-FORMYLTETRAHYDROFOLATE CYCLO-LIGASE"/>
    <property type="match status" value="1"/>
</dbReference>
<feature type="binding site" evidence="4">
    <location>
        <begin position="137"/>
        <end position="145"/>
    </location>
    <ligand>
        <name>ATP</name>
        <dbReference type="ChEBI" id="CHEBI:30616"/>
    </ligand>
</feature>
<feature type="binding site" evidence="4">
    <location>
        <position position="53"/>
    </location>
    <ligand>
        <name>substrate</name>
    </ligand>
</feature>
<dbReference type="Gene3D" id="3.40.50.10420">
    <property type="entry name" value="NagB/RpiA/CoA transferase-like"/>
    <property type="match status" value="1"/>
</dbReference>
<accession>A0A2T6BRY9</accession>
<dbReference type="InterPro" id="IPR024185">
    <property type="entry name" value="FTHF_cligase-like_sf"/>
</dbReference>
<dbReference type="PIRSF" id="PIRSF006806">
    <property type="entry name" value="FTHF_cligase"/>
    <property type="match status" value="1"/>
</dbReference>
<keyword evidence="5" id="KW-0460">Magnesium</keyword>
<protein>
    <recommendedName>
        <fullName evidence="5">5-formyltetrahydrofolate cyclo-ligase</fullName>
        <ecNumber evidence="5">6.3.3.2</ecNumber>
    </recommendedName>
</protein>
<evidence type="ECO:0000256" key="2">
    <source>
        <dbReference type="ARBA" id="ARBA00022741"/>
    </source>
</evidence>
<evidence type="ECO:0000256" key="1">
    <source>
        <dbReference type="ARBA" id="ARBA00010638"/>
    </source>
</evidence>
<dbReference type="EMBL" id="QBKR01000014">
    <property type="protein sequence ID" value="PTX58838.1"/>
    <property type="molecule type" value="Genomic_DNA"/>
</dbReference>
<proteinExistence type="inferred from homology"/>
<name>A0A2T6BRY9_9BACL</name>
<evidence type="ECO:0000256" key="3">
    <source>
        <dbReference type="ARBA" id="ARBA00022840"/>
    </source>
</evidence>
<dbReference type="OrthoDB" id="9801938at2"/>
<sequence>MGMGTEKDVLRVRLLEKRRGLDSVEAEKQSAGVCGVLGTEPRYREAGTVLFYMPHRGEVDVRPLMERSWREGKRVVLPRSVPRTRSLELYTIRSLDDLIRGAYGITEPRPSEARWIDPAEVEWAVVPGVGFDTNGYRLGYGAGYYDRFFAGPGTHVIRVGAAYTFQLVPTVHPEPHDQPMHAVATPGGILRPDRGEK</sequence>
<dbReference type="Pfam" id="PF01812">
    <property type="entry name" value="5-FTHF_cyc-lig"/>
    <property type="match status" value="1"/>
</dbReference>
<keyword evidence="7" id="KW-0436">Ligase</keyword>
<reference evidence="7 8" key="1">
    <citation type="submission" date="2018-04" db="EMBL/GenBank/DDBJ databases">
        <title>Genomic Encyclopedia of Archaeal and Bacterial Type Strains, Phase II (KMG-II): from individual species to whole genera.</title>
        <authorList>
            <person name="Goeker M."/>
        </authorList>
    </citation>
    <scope>NUCLEOTIDE SEQUENCE [LARGE SCALE GENOMIC DNA]</scope>
    <source>
        <strain evidence="7 8">DSM 45787</strain>
    </source>
</reference>
<comment type="caution">
    <text evidence="7">The sequence shown here is derived from an EMBL/GenBank/DDBJ whole genome shotgun (WGS) entry which is preliminary data.</text>
</comment>
<keyword evidence="5" id="KW-0479">Metal-binding</keyword>
<dbReference type="InterPro" id="IPR002698">
    <property type="entry name" value="FTHF_cligase"/>
</dbReference>
<comment type="similarity">
    <text evidence="1 5">Belongs to the 5-formyltetrahydrofolate cyclo-ligase family.</text>
</comment>
<feature type="binding site" evidence="4">
    <location>
        <position position="58"/>
    </location>
    <ligand>
        <name>substrate</name>
    </ligand>
</feature>
<dbReference type="Proteomes" id="UP000244240">
    <property type="component" value="Unassembled WGS sequence"/>
</dbReference>
<dbReference type="GO" id="GO:0046872">
    <property type="term" value="F:metal ion binding"/>
    <property type="evidence" value="ECO:0007669"/>
    <property type="project" value="UniProtKB-KW"/>
</dbReference>
<evidence type="ECO:0000313" key="8">
    <source>
        <dbReference type="Proteomes" id="UP000244240"/>
    </source>
</evidence>
<dbReference type="GO" id="GO:0009396">
    <property type="term" value="P:folic acid-containing compound biosynthetic process"/>
    <property type="evidence" value="ECO:0007669"/>
    <property type="project" value="TreeGrafter"/>
</dbReference>
<feature type="binding site" evidence="4">
    <location>
        <begin position="7"/>
        <end position="11"/>
    </location>
    <ligand>
        <name>ATP</name>
        <dbReference type="ChEBI" id="CHEBI:30616"/>
    </ligand>
</feature>
<keyword evidence="2 4" id="KW-0547">Nucleotide-binding</keyword>
<organism evidence="7 8">
    <name type="scientific">Melghirimyces profundicolus</name>
    <dbReference type="NCBI Taxonomy" id="1242148"/>
    <lineage>
        <taxon>Bacteria</taxon>
        <taxon>Bacillati</taxon>
        <taxon>Bacillota</taxon>
        <taxon>Bacilli</taxon>
        <taxon>Bacillales</taxon>
        <taxon>Thermoactinomycetaceae</taxon>
        <taxon>Melghirimyces</taxon>
    </lineage>
</organism>
<comment type="catalytic activity">
    <reaction evidence="5">
        <text>(6S)-5-formyl-5,6,7,8-tetrahydrofolate + ATP = (6R)-5,10-methenyltetrahydrofolate + ADP + phosphate</text>
        <dbReference type="Rhea" id="RHEA:10488"/>
        <dbReference type="ChEBI" id="CHEBI:30616"/>
        <dbReference type="ChEBI" id="CHEBI:43474"/>
        <dbReference type="ChEBI" id="CHEBI:57455"/>
        <dbReference type="ChEBI" id="CHEBI:57457"/>
        <dbReference type="ChEBI" id="CHEBI:456216"/>
        <dbReference type="EC" id="6.3.3.2"/>
    </reaction>
</comment>